<protein>
    <recommendedName>
        <fullName evidence="3">RNase H type-1 domain-containing protein</fullName>
    </recommendedName>
</protein>
<keyword evidence="2" id="KW-1185">Reference proteome</keyword>
<evidence type="ECO:0008006" key="3">
    <source>
        <dbReference type="Google" id="ProtNLM"/>
    </source>
</evidence>
<proteinExistence type="predicted"/>
<evidence type="ECO:0000313" key="2">
    <source>
        <dbReference type="Proteomes" id="UP001396334"/>
    </source>
</evidence>
<accession>A0ABR2R9S5</accession>
<evidence type="ECO:0000313" key="1">
    <source>
        <dbReference type="EMBL" id="KAK9009674.1"/>
    </source>
</evidence>
<name>A0ABR2R9S5_9ROSI</name>
<reference evidence="1 2" key="1">
    <citation type="journal article" date="2024" name="G3 (Bethesda)">
        <title>Genome assembly of Hibiscus sabdariffa L. provides insights into metabolisms of medicinal natural products.</title>
        <authorList>
            <person name="Kim T."/>
        </authorList>
    </citation>
    <scope>NUCLEOTIDE SEQUENCE [LARGE SCALE GENOMIC DNA]</scope>
    <source>
        <strain evidence="1">TK-2024</strain>
        <tissue evidence="1">Old leaves</tissue>
    </source>
</reference>
<dbReference type="EMBL" id="JBBPBN010000024">
    <property type="protein sequence ID" value="KAK9009674.1"/>
    <property type="molecule type" value="Genomic_DNA"/>
</dbReference>
<comment type="caution">
    <text evidence="1">The sequence shown here is derived from an EMBL/GenBank/DDBJ whole genome shotgun (WGS) entry which is preliminary data.</text>
</comment>
<dbReference type="Proteomes" id="UP001396334">
    <property type="component" value="Unassembled WGS sequence"/>
</dbReference>
<sequence length="117" mass="13161">MVFDVEFTERDGLLHRGLRLIAECERVFGLTEPIRVKEDWEIVVRRISRERNGVADSLAAMGRLHGRRGIGFVSPPGGIMARLDEESARWLSERDVDDLASSRVRDSGIVIDSGARQ</sequence>
<organism evidence="1 2">
    <name type="scientific">Hibiscus sabdariffa</name>
    <name type="common">roselle</name>
    <dbReference type="NCBI Taxonomy" id="183260"/>
    <lineage>
        <taxon>Eukaryota</taxon>
        <taxon>Viridiplantae</taxon>
        <taxon>Streptophyta</taxon>
        <taxon>Embryophyta</taxon>
        <taxon>Tracheophyta</taxon>
        <taxon>Spermatophyta</taxon>
        <taxon>Magnoliopsida</taxon>
        <taxon>eudicotyledons</taxon>
        <taxon>Gunneridae</taxon>
        <taxon>Pentapetalae</taxon>
        <taxon>rosids</taxon>
        <taxon>malvids</taxon>
        <taxon>Malvales</taxon>
        <taxon>Malvaceae</taxon>
        <taxon>Malvoideae</taxon>
        <taxon>Hibiscus</taxon>
    </lineage>
</organism>
<gene>
    <name evidence="1" type="ORF">V6N11_036203</name>
</gene>